<dbReference type="AlphaFoldDB" id="A0AA85IS69"/>
<proteinExistence type="predicted"/>
<dbReference type="WBParaSite" id="TREG1_101990.1">
    <property type="protein sequence ID" value="TREG1_101990.1"/>
    <property type="gene ID" value="TREG1_101990"/>
</dbReference>
<evidence type="ECO:0000256" key="2">
    <source>
        <dbReference type="SAM" id="Phobius"/>
    </source>
</evidence>
<keyword evidence="2" id="KW-0812">Transmembrane</keyword>
<keyword evidence="3" id="KW-1185">Reference proteome</keyword>
<accession>A0AA85IS69</accession>
<evidence type="ECO:0000313" key="4">
    <source>
        <dbReference type="WBParaSite" id="TREG1_101990.1"/>
    </source>
</evidence>
<keyword evidence="2" id="KW-1133">Transmembrane helix</keyword>
<reference evidence="4" key="2">
    <citation type="submission" date="2023-11" db="UniProtKB">
        <authorList>
            <consortium name="WormBaseParasite"/>
        </authorList>
    </citation>
    <scope>IDENTIFICATION</scope>
</reference>
<name>A0AA85IS69_TRIRE</name>
<dbReference type="Proteomes" id="UP000050795">
    <property type="component" value="Unassembled WGS sequence"/>
</dbReference>
<feature type="transmembrane region" description="Helical" evidence="2">
    <location>
        <begin position="12"/>
        <end position="31"/>
    </location>
</feature>
<keyword evidence="2" id="KW-0472">Membrane</keyword>
<reference evidence="3" key="1">
    <citation type="submission" date="2022-06" db="EMBL/GenBank/DDBJ databases">
        <authorList>
            <person name="Berger JAMES D."/>
            <person name="Berger JAMES D."/>
        </authorList>
    </citation>
    <scope>NUCLEOTIDE SEQUENCE [LARGE SCALE GENOMIC DNA]</scope>
</reference>
<evidence type="ECO:0000256" key="1">
    <source>
        <dbReference type="SAM" id="MobiDB-lite"/>
    </source>
</evidence>
<sequence>MSVFSSHMIKVSFMYLWYIWKLSIVGPNMLFSRLSKKQSPSKRANVDPISTPSVCL</sequence>
<feature type="region of interest" description="Disordered" evidence="1">
    <location>
        <begin position="35"/>
        <end position="56"/>
    </location>
</feature>
<feature type="compositionally biased region" description="Polar residues" evidence="1">
    <location>
        <begin position="41"/>
        <end position="56"/>
    </location>
</feature>
<evidence type="ECO:0000313" key="3">
    <source>
        <dbReference type="Proteomes" id="UP000050795"/>
    </source>
</evidence>
<protein>
    <submittedName>
        <fullName evidence="4">Uncharacterized protein</fullName>
    </submittedName>
</protein>
<organism evidence="3 4">
    <name type="scientific">Trichobilharzia regenti</name>
    <name type="common">Nasal bird schistosome</name>
    <dbReference type="NCBI Taxonomy" id="157069"/>
    <lineage>
        <taxon>Eukaryota</taxon>
        <taxon>Metazoa</taxon>
        <taxon>Spiralia</taxon>
        <taxon>Lophotrochozoa</taxon>
        <taxon>Platyhelminthes</taxon>
        <taxon>Trematoda</taxon>
        <taxon>Digenea</taxon>
        <taxon>Strigeidida</taxon>
        <taxon>Schistosomatoidea</taxon>
        <taxon>Schistosomatidae</taxon>
        <taxon>Trichobilharzia</taxon>
    </lineage>
</organism>